<reference evidence="2 3" key="1">
    <citation type="journal article" date="2007" name="Proc. Natl. Acad. Sci. U.S.A.">
        <title>Independent sorting-out of thousands of duplicated gene pairs in two yeast species descended from a whole-genome duplication.</title>
        <authorList>
            <person name="Scannell D.R."/>
            <person name="Frank A.C."/>
            <person name="Conant G.C."/>
            <person name="Byrne K.P."/>
            <person name="Woolfit M."/>
            <person name="Wolfe K.H."/>
        </authorList>
    </citation>
    <scope>NUCLEOTIDE SEQUENCE [LARGE SCALE GENOMIC DNA]</scope>
    <source>
        <strain evidence="3">ATCC 22028 / DSM 70294 / BCRC 21397 / CBS 2163 / NBRC 10782 / NRRL Y-8283 / UCD 57-17</strain>
    </source>
</reference>
<dbReference type="PhylomeDB" id="A7TSW4"/>
<dbReference type="InterPro" id="IPR050266">
    <property type="entry name" value="AB_hydrolase_sf"/>
</dbReference>
<organism evidence="3">
    <name type="scientific">Vanderwaltozyma polyspora (strain ATCC 22028 / DSM 70294 / BCRC 21397 / CBS 2163 / NBRC 10782 / NRRL Y-8283 / UCD 57-17)</name>
    <name type="common">Kluyveromyces polysporus</name>
    <dbReference type="NCBI Taxonomy" id="436907"/>
    <lineage>
        <taxon>Eukaryota</taxon>
        <taxon>Fungi</taxon>
        <taxon>Dikarya</taxon>
        <taxon>Ascomycota</taxon>
        <taxon>Saccharomycotina</taxon>
        <taxon>Saccharomycetes</taxon>
        <taxon>Saccharomycetales</taxon>
        <taxon>Saccharomycetaceae</taxon>
        <taxon>Vanderwaltozyma</taxon>
    </lineage>
</organism>
<dbReference type="FunCoup" id="A7TSW4">
    <property type="interactions" value="23"/>
</dbReference>
<dbReference type="HOGENOM" id="CLU_068926_0_0_1"/>
<dbReference type="OMA" id="YRKLWQF"/>
<dbReference type="GO" id="GO:0046464">
    <property type="term" value="P:acylglycerol catabolic process"/>
    <property type="evidence" value="ECO:0007669"/>
    <property type="project" value="TreeGrafter"/>
</dbReference>
<dbReference type="InterPro" id="IPR029058">
    <property type="entry name" value="AB_hydrolase_fold"/>
</dbReference>
<evidence type="ECO:0000313" key="3">
    <source>
        <dbReference type="Proteomes" id="UP000000267"/>
    </source>
</evidence>
<dbReference type="InParanoid" id="A7TSW4"/>
<dbReference type="SUPFAM" id="SSF53474">
    <property type="entry name" value="alpha/beta-Hydrolases"/>
    <property type="match status" value="1"/>
</dbReference>
<dbReference type="OrthoDB" id="428974at2759"/>
<dbReference type="GO" id="GO:0016020">
    <property type="term" value="C:membrane"/>
    <property type="evidence" value="ECO:0007669"/>
    <property type="project" value="TreeGrafter"/>
</dbReference>
<dbReference type="Proteomes" id="UP000000267">
    <property type="component" value="Unassembled WGS sequence"/>
</dbReference>
<dbReference type="GO" id="GO:0004806">
    <property type="term" value="F:triacylglycerol lipase activity"/>
    <property type="evidence" value="ECO:0007669"/>
    <property type="project" value="EnsemblFungi"/>
</dbReference>
<dbReference type="GO" id="GO:0005811">
    <property type="term" value="C:lipid droplet"/>
    <property type="evidence" value="ECO:0007669"/>
    <property type="project" value="EnsemblFungi"/>
</dbReference>
<name>A7TSW4_VANPO</name>
<gene>
    <name evidence="2" type="ORF">Kpol_299p6</name>
</gene>
<protein>
    <recommendedName>
        <fullName evidence="1">AB hydrolase-1 domain-containing protein</fullName>
    </recommendedName>
</protein>
<dbReference type="GeneID" id="5542667"/>
<dbReference type="Gene3D" id="3.40.50.1820">
    <property type="entry name" value="alpha/beta hydrolase"/>
    <property type="match status" value="1"/>
</dbReference>
<dbReference type="GO" id="GO:0055088">
    <property type="term" value="P:lipid homeostasis"/>
    <property type="evidence" value="ECO:0007669"/>
    <property type="project" value="EnsemblFungi"/>
</dbReference>
<dbReference type="PANTHER" id="PTHR43798:SF5">
    <property type="entry name" value="MONOACYLGLYCEROL LIPASE ABHD6"/>
    <property type="match status" value="1"/>
</dbReference>
<accession>A7TSW4</accession>
<dbReference type="InterPro" id="IPR000073">
    <property type="entry name" value="AB_hydrolase_1"/>
</dbReference>
<proteinExistence type="predicted"/>
<dbReference type="GO" id="GO:0047372">
    <property type="term" value="F:monoacylglycerol lipase activity"/>
    <property type="evidence" value="ECO:0007669"/>
    <property type="project" value="TreeGrafter"/>
</dbReference>
<evidence type="ECO:0000313" key="2">
    <source>
        <dbReference type="EMBL" id="EDO14646.1"/>
    </source>
</evidence>
<keyword evidence="3" id="KW-1185">Reference proteome</keyword>
<feature type="domain" description="AB hydrolase-1" evidence="1">
    <location>
        <begin position="86"/>
        <end position="337"/>
    </location>
</feature>
<dbReference type="EMBL" id="DS480527">
    <property type="protein sequence ID" value="EDO14646.1"/>
    <property type="molecule type" value="Genomic_DNA"/>
</dbReference>
<evidence type="ECO:0000259" key="1">
    <source>
        <dbReference type="Pfam" id="PF00561"/>
    </source>
</evidence>
<dbReference type="AlphaFoldDB" id="A7TSW4"/>
<dbReference type="RefSeq" id="XP_001642504.1">
    <property type="nucleotide sequence ID" value="XM_001642454.1"/>
</dbReference>
<dbReference type="Pfam" id="PF00561">
    <property type="entry name" value="Abhydrolase_1"/>
    <property type="match status" value="1"/>
</dbReference>
<sequence length="349" mass="40327">MDELIARACNLDNEPLSLRTPQEISESYQDGPTLVNDVKSPENQKDFHTKFISEHEQFTEFNDDGLKMRIAHNLDKGVQNYDEVYLFIHGLGGNFEQFEPLLRLVDASDKKFLTMDLPGFGKSDELESYGMFDIIEVINYVAKKFIKDGKSINVIGHSMGCLLSIHFMEKFSKELNITQLVLLTPPNPEDTRLSRSNYLTRFVIGSLFKWPGIFDIYRNRFDQNKGLESSGIKQFFYNNDDTDLVSRYRKLWQFHNNVQNRSRTVVGYLYGWESVDWERINQLSITNSLKVRVVGANKDIVTPIEDAEIMLEGFTAFSDKELLLIENSSHNVCFDAPAQICTLFYKNIF</sequence>
<dbReference type="PANTHER" id="PTHR43798">
    <property type="entry name" value="MONOACYLGLYCEROL LIPASE"/>
    <property type="match status" value="1"/>
</dbReference>
<dbReference type="KEGG" id="vpo:Kpol_299p6"/>
<dbReference type="eggNOG" id="ENOG502QVGS">
    <property type="taxonomic scope" value="Eukaryota"/>
</dbReference>
<dbReference type="STRING" id="436907.A7TSW4"/>